<evidence type="ECO:0000313" key="1">
    <source>
        <dbReference type="EnsemblPlants" id="KQL25215"/>
    </source>
</evidence>
<accession>K4A4K6</accession>
<protein>
    <submittedName>
        <fullName evidence="1">Uncharacterized protein</fullName>
    </submittedName>
</protein>
<dbReference type="EMBL" id="AGNK02001186">
    <property type="status" value="NOT_ANNOTATED_CDS"/>
    <property type="molecule type" value="Genomic_DNA"/>
</dbReference>
<organism evidence="1 2">
    <name type="scientific">Setaria italica</name>
    <name type="common">Foxtail millet</name>
    <name type="synonym">Panicum italicum</name>
    <dbReference type="NCBI Taxonomy" id="4555"/>
    <lineage>
        <taxon>Eukaryota</taxon>
        <taxon>Viridiplantae</taxon>
        <taxon>Streptophyta</taxon>
        <taxon>Embryophyta</taxon>
        <taxon>Tracheophyta</taxon>
        <taxon>Spermatophyta</taxon>
        <taxon>Magnoliopsida</taxon>
        <taxon>Liliopsida</taxon>
        <taxon>Poales</taxon>
        <taxon>Poaceae</taxon>
        <taxon>PACMAD clade</taxon>
        <taxon>Panicoideae</taxon>
        <taxon>Panicodae</taxon>
        <taxon>Paniceae</taxon>
        <taxon>Cenchrinae</taxon>
        <taxon>Setaria</taxon>
    </lineage>
</organism>
<name>K4A4K6_SETIT</name>
<dbReference type="InParanoid" id="K4A4K6"/>
<dbReference type="EnsemblPlants" id="KQL25215">
    <property type="protein sequence ID" value="KQL25215"/>
    <property type="gene ID" value="SETIT_033810mg"/>
</dbReference>
<dbReference type="AlphaFoldDB" id="K4A4K6"/>
<keyword evidence="2" id="KW-1185">Reference proteome</keyword>
<reference evidence="1" key="2">
    <citation type="submission" date="2018-08" db="UniProtKB">
        <authorList>
            <consortium name="EnsemblPlants"/>
        </authorList>
    </citation>
    <scope>IDENTIFICATION</scope>
    <source>
        <strain evidence="1">Yugu1</strain>
    </source>
</reference>
<evidence type="ECO:0000313" key="2">
    <source>
        <dbReference type="Proteomes" id="UP000004995"/>
    </source>
</evidence>
<reference evidence="2" key="1">
    <citation type="journal article" date="2012" name="Nat. Biotechnol.">
        <title>Reference genome sequence of the model plant Setaria.</title>
        <authorList>
            <person name="Bennetzen J.L."/>
            <person name="Schmutz J."/>
            <person name="Wang H."/>
            <person name="Percifield R."/>
            <person name="Hawkins J."/>
            <person name="Pontaroli A.C."/>
            <person name="Estep M."/>
            <person name="Feng L."/>
            <person name="Vaughn J.N."/>
            <person name="Grimwood J."/>
            <person name="Jenkins J."/>
            <person name="Barry K."/>
            <person name="Lindquist E."/>
            <person name="Hellsten U."/>
            <person name="Deshpande S."/>
            <person name="Wang X."/>
            <person name="Wu X."/>
            <person name="Mitros T."/>
            <person name="Triplett J."/>
            <person name="Yang X."/>
            <person name="Ye C.Y."/>
            <person name="Mauro-Herrera M."/>
            <person name="Wang L."/>
            <person name="Li P."/>
            <person name="Sharma M."/>
            <person name="Sharma R."/>
            <person name="Ronald P.C."/>
            <person name="Panaud O."/>
            <person name="Kellogg E.A."/>
            <person name="Brutnell T.P."/>
            <person name="Doust A.N."/>
            <person name="Tuskan G.A."/>
            <person name="Rokhsar D."/>
            <person name="Devos K.M."/>
        </authorList>
    </citation>
    <scope>NUCLEOTIDE SEQUENCE [LARGE SCALE GENOMIC DNA]</scope>
    <source>
        <strain evidence="2">cv. Yugu1</strain>
    </source>
</reference>
<dbReference type="Gramene" id="KQL25215">
    <property type="protein sequence ID" value="KQL25215"/>
    <property type="gene ID" value="SETIT_033810mg"/>
</dbReference>
<sequence>MWLMDGPFIESVHRPVLIRAVIRGFVDRSGLERGSSWWWREMSDLD</sequence>
<dbReference type="Proteomes" id="UP000004995">
    <property type="component" value="Unassembled WGS sequence"/>
</dbReference>
<proteinExistence type="predicted"/>
<dbReference type="HOGENOM" id="CLU_3192271_0_0_1"/>